<accession>A0ABP6RHU1</accession>
<dbReference type="EMBL" id="BAAAYK010000010">
    <property type="protein sequence ID" value="GAA3353003.1"/>
    <property type="molecule type" value="Genomic_DNA"/>
</dbReference>
<proteinExistence type="predicted"/>
<dbReference type="Proteomes" id="UP001500483">
    <property type="component" value="Unassembled WGS sequence"/>
</dbReference>
<feature type="region of interest" description="Disordered" evidence="1">
    <location>
        <begin position="60"/>
        <end position="99"/>
    </location>
</feature>
<sequence>MLLLGRKNGGVRRFLLPYDTRTPPFCEAEGDAVTGAQRSDARRNHARILAVAEQEVAARGAEASLEQIAPPPESDRRPCAGTSHPRARSKRSRTAASTR</sequence>
<gene>
    <name evidence="2" type="ORF">GCM10020366_04780</name>
</gene>
<comment type="caution">
    <text evidence="2">The sequence shown here is derived from an EMBL/GenBank/DDBJ whole genome shotgun (WGS) entry which is preliminary data.</text>
</comment>
<evidence type="ECO:0000256" key="1">
    <source>
        <dbReference type="SAM" id="MobiDB-lite"/>
    </source>
</evidence>
<keyword evidence="3" id="KW-1185">Reference proteome</keyword>
<organism evidence="2 3">
    <name type="scientific">Saccharopolyspora gregorii</name>
    <dbReference type="NCBI Taxonomy" id="33914"/>
    <lineage>
        <taxon>Bacteria</taxon>
        <taxon>Bacillati</taxon>
        <taxon>Actinomycetota</taxon>
        <taxon>Actinomycetes</taxon>
        <taxon>Pseudonocardiales</taxon>
        <taxon>Pseudonocardiaceae</taxon>
        <taxon>Saccharopolyspora</taxon>
    </lineage>
</organism>
<reference evidence="3" key="1">
    <citation type="journal article" date="2019" name="Int. J. Syst. Evol. Microbiol.">
        <title>The Global Catalogue of Microorganisms (GCM) 10K type strain sequencing project: providing services to taxonomists for standard genome sequencing and annotation.</title>
        <authorList>
            <consortium name="The Broad Institute Genomics Platform"/>
            <consortium name="The Broad Institute Genome Sequencing Center for Infectious Disease"/>
            <person name="Wu L."/>
            <person name="Ma J."/>
        </authorList>
    </citation>
    <scope>NUCLEOTIDE SEQUENCE [LARGE SCALE GENOMIC DNA]</scope>
    <source>
        <strain evidence="3">JCM 9687</strain>
    </source>
</reference>
<evidence type="ECO:0000313" key="2">
    <source>
        <dbReference type="EMBL" id="GAA3353003.1"/>
    </source>
</evidence>
<evidence type="ECO:0000313" key="3">
    <source>
        <dbReference type="Proteomes" id="UP001500483"/>
    </source>
</evidence>
<name>A0ABP6RHU1_9PSEU</name>
<protein>
    <submittedName>
        <fullName evidence="2">Uncharacterized protein</fullName>
    </submittedName>
</protein>
<dbReference type="Gene3D" id="1.10.357.10">
    <property type="entry name" value="Tetracycline Repressor, domain 2"/>
    <property type="match status" value="1"/>
</dbReference>